<dbReference type="AlphaFoldDB" id="A0A9P6CIM6"/>
<dbReference type="Proteomes" id="UP000807353">
    <property type="component" value="Unassembled WGS sequence"/>
</dbReference>
<keyword evidence="3" id="KW-1185">Reference proteome</keyword>
<protein>
    <submittedName>
        <fullName evidence="2">Uncharacterized protein</fullName>
    </submittedName>
</protein>
<accession>A0A9P6CIM6</accession>
<keyword evidence="1" id="KW-0812">Transmembrane</keyword>
<evidence type="ECO:0000313" key="2">
    <source>
        <dbReference type="EMBL" id="KAF9462024.1"/>
    </source>
</evidence>
<sequence>MEATIQEWYRSKYRMSIKLRVDEVFSVVSIRILPQSLNCYLAVVMWKSSKRKLIFYRTYVEGAYSTLRIVLLCTLLAVCMTGVVNALDFSNS</sequence>
<evidence type="ECO:0000313" key="3">
    <source>
        <dbReference type="Proteomes" id="UP000807353"/>
    </source>
</evidence>
<name>A0A9P6CIM6_9AGAR</name>
<feature type="transmembrane region" description="Helical" evidence="1">
    <location>
        <begin position="67"/>
        <end position="87"/>
    </location>
</feature>
<comment type="caution">
    <text evidence="2">The sequence shown here is derived from an EMBL/GenBank/DDBJ whole genome shotgun (WGS) entry which is preliminary data.</text>
</comment>
<keyword evidence="1" id="KW-0472">Membrane</keyword>
<reference evidence="2" key="1">
    <citation type="submission" date="2020-11" db="EMBL/GenBank/DDBJ databases">
        <authorList>
            <consortium name="DOE Joint Genome Institute"/>
            <person name="Ahrendt S."/>
            <person name="Riley R."/>
            <person name="Andreopoulos W."/>
            <person name="Labutti K."/>
            <person name="Pangilinan J."/>
            <person name="Ruiz-Duenas F.J."/>
            <person name="Barrasa J.M."/>
            <person name="Sanchez-Garcia M."/>
            <person name="Camarero S."/>
            <person name="Miyauchi S."/>
            <person name="Serrano A."/>
            <person name="Linde D."/>
            <person name="Babiker R."/>
            <person name="Drula E."/>
            <person name="Ayuso-Fernandez I."/>
            <person name="Pacheco R."/>
            <person name="Padilla G."/>
            <person name="Ferreira P."/>
            <person name="Barriuso J."/>
            <person name="Kellner H."/>
            <person name="Castanera R."/>
            <person name="Alfaro M."/>
            <person name="Ramirez L."/>
            <person name="Pisabarro A.G."/>
            <person name="Kuo A."/>
            <person name="Tritt A."/>
            <person name="Lipzen A."/>
            <person name="He G."/>
            <person name="Yan M."/>
            <person name="Ng V."/>
            <person name="Cullen D."/>
            <person name="Martin F."/>
            <person name="Rosso M.-N."/>
            <person name="Henrissat B."/>
            <person name="Hibbett D."/>
            <person name="Martinez A.T."/>
            <person name="Grigoriev I.V."/>
        </authorList>
    </citation>
    <scope>NUCLEOTIDE SEQUENCE</scope>
    <source>
        <strain evidence="2">CBS 247.69</strain>
    </source>
</reference>
<proteinExistence type="predicted"/>
<keyword evidence="1" id="KW-1133">Transmembrane helix</keyword>
<organism evidence="2 3">
    <name type="scientific">Collybia nuda</name>
    <dbReference type="NCBI Taxonomy" id="64659"/>
    <lineage>
        <taxon>Eukaryota</taxon>
        <taxon>Fungi</taxon>
        <taxon>Dikarya</taxon>
        <taxon>Basidiomycota</taxon>
        <taxon>Agaricomycotina</taxon>
        <taxon>Agaricomycetes</taxon>
        <taxon>Agaricomycetidae</taxon>
        <taxon>Agaricales</taxon>
        <taxon>Tricholomatineae</taxon>
        <taxon>Clitocybaceae</taxon>
        <taxon>Collybia</taxon>
    </lineage>
</organism>
<dbReference type="EMBL" id="MU150276">
    <property type="protein sequence ID" value="KAF9462024.1"/>
    <property type="molecule type" value="Genomic_DNA"/>
</dbReference>
<gene>
    <name evidence="2" type="ORF">BDZ94DRAFT_1262242</name>
</gene>
<evidence type="ECO:0000256" key="1">
    <source>
        <dbReference type="SAM" id="Phobius"/>
    </source>
</evidence>